<feature type="chain" id="PRO_5019328552" description="PASTA domain-containing protein" evidence="1">
    <location>
        <begin position="26"/>
        <end position="110"/>
    </location>
</feature>
<keyword evidence="1" id="KW-0732">Signal</keyword>
<dbReference type="EMBL" id="LR134355">
    <property type="protein sequence ID" value="VEG48946.1"/>
    <property type="molecule type" value="Genomic_DNA"/>
</dbReference>
<dbReference type="Gene3D" id="3.30.10.20">
    <property type="match status" value="1"/>
</dbReference>
<evidence type="ECO:0000259" key="2">
    <source>
        <dbReference type="Pfam" id="PF03793"/>
    </source>
</evidence>
<reference evidence="3 4" key="1">
    <citation type="submission" date="2018-12" db="EMBL/GenBank/DDBJ databases">
        <authorList>
            <consortium name="Pathogen Informatics"/>
        </authorList>
    </citation>
    <scope>NUCLEOTIDE SEQUENCE [LARGE SCALE GENOMIC DNA]</scope>
    <source>
        <strain evidence="3 4">NCTC10485</strain>
    </source>
</reference>
<dbReference type="InterPro" id="IPR005543">
    <property type="entry name" value="PASTA_dom"/>
</dbReference>
<name>A0A448I915_MYCCI</name>
<dbReference type="Proteomes" id="UP000282551">
    <property type="component" value="Chromosome"/>
</dbReference>
<accession>A0A448I915</accession>
<dbReference type="OrthoDB" id="4335972at2"/>
<dbReference type="Pfam" id="PF03793">
    <property type="entry name" value="PASTA"/>
    <property type="match status" value="1"/>
</dbReference>
<protein>
    <recommendedName>
        <fullName evidence="2">PASTA domain-containing protein</fullName>
    </recommendedName>
</protein>
<gene>
    <name evidence="3" type="ORF">NCTC10485_03248</name>
</gene>
<dbReference type="AlphaFoldDB" id="A0A448I915"/>
<organism evidence="3 4">
    <name type="scientific">Mycolicibacterium chitae</name>
    <name type="common">Mycobacterium chitae</name>
    <dbReference type="NCBI Taxonomy" id="1792"/>
    <lineage>
        <taxon>Bacteria</taxon>
        <taxon>Bacillati</taxon>
        <taxon>Actinomycetota</taxon>
        <taxon>Actinomycetes</taxon>
        <taxon>Mycobacteriales</taxon>
        <taxon>Mycobacteriaceae</taxon>
        <taxon>Mycolicibacterium</taxon>
    </lineage>
</organism>
<dbReference type="CDD" id="cd06577">
    <property type="entry name" value="PASTA_pknB"/>
    <property type="match status" value="1"/>
</dbReference>
<evidence type="ECO:0000313" key="4">
    <source>
        <dbReference type="Proteomes" id="UP000282551"/>
    </source>
</evidence>
<keyword evidence="4" id="KW-1185">Reference proteome</keyword>
<evidence type="ECO:0000256" key="1">
    <source>
        <dbReference type="SAM" id="SignalP"/>
    </source>
</evidence>
<dbReference type="RefSeq" id="WP_126334675.1">
    <property type="nucleotide sequence ID" value="NZ_AP022604.1"/>
</dbReference>
<feature type="domain" description="PASTA" evidence="2">
    <location>
        <begin position="34"/>
        <end position="102"/>
    </location>
</feature>
<feature type="signal peptide" evidence="1">
    <location>
        <begin position="1"/>
        <end position="25"/>
    </location>
</feature>
<sequence length="110" mass="11143">MKFCAPIAASVLVAGGLLLAGPASAADDSAETWTMPNVVGKTLAQAESSVAGLSDSVTFRTVSTDMTGFGRQQLSSPNWTVCATAPRAGGTITAKTTVVLGVVRLHTESC</sequence>
<proteinExistence type="predicted"/>
<evidence type="ECO:0000313" key="3">
    <source>
        <dbReference type="EMBL" id="VEG48946.1"/>
    </source>
</evidence>